<reference evidence="16 17" key="1">
    <citation type="submission" date="2019-01" db="EMBL/GenBank/DDBJ databases">
        <title>Sinorhodobacter populi sp. nov. isolated from the symptomatic bark tissue of Populus euramericana canker.</title>
        <authorList>
            <person name="Xu G."/>
        </authorList>
    </citation>
    <scope>NUCLEOTIDE SEQUENCE [LARGE SCALE GENOMIC DNA]</scope>
    <source>
        <strain evidence="16 17">SK2B-1</strain>
    </source>
</reference>
<reference evidence="16 17" key="2">
    <citation type="submission" date="2019-01" db="EMBL/GenBank/DDBJ databases">
        <authorList>
            <person name="Li Y."/>
        </authorList>
    </citation>
    <scope>NUCLEOTIDE SEQUENCE [LARGE SCALE GENOMIC DNA]</scope>
    <source>
        <strain evidence="16 17">SK2B-1</strain>
    </source>
</reference>
<evidence type="ECO:0000256" key="9">
    <source>
        <dbReference type="ARBA" id="ARBA00022989"/>
    </source>
</evidence>
<keyword evidence="13" id="KW-0325">Glycoprotein</keyword>
<dbReference type="Proteomes" id="UP000284476">
    <property type="component" value="Unassembled WGS sequence"/>
</dbReference>
<dbReference type="EMBL" id="SAUZ01000008">
    <property type="protein sequence ID" value="RWR21716.1"/>
    <property type="molecule type" value="Genomic_DNA"/>
</dbReference>
<evidence type="ECO:0000256" key="1">
    <source>
        <dbReference type="ARBA" id="ARBA00004323"/>
    </source>
</evidence>
<gene>
    <name evidence="16" type="ORF">D2T30_08275</name>
</gene>
<dbReference type="PANTHER" id="PTHR46025">
    <property type="entry name" value="XYLOSYLTRANSFERASE OXT"/>
    <property type="match status" value="1"/>
</dbReference>
<feature type="domain" description="DUF5927" evidence="15">
    <location>
        <begin position="266"/>
        <end position="550"/>
    </location>
</feature>
<evidence type="ECO:0000313" key="17">
    <source>
        <dbReference type="Proteomes" id="UP000284476"/>
    </source>
</evidence>
<keyword evidence="4 16" id="KW-0808">Transferase</keyword>
<keyword evidence="5" id="KW-0812">Transmembrane</keyword>
<keyword evidence="3" id="KW-0328">Glycosyltransferase</keyword>
<dbReference type="InterPro" id="IPR043538">
    <property type="entry name" value="XYLT"/>
</dbReference>
<evidence type="ECO:0000313" key="16">
    <source>
        <dbReference type="EMBL" id="RWR21716.1"/>
    </source>
</evidence>
<evidence type="ECO:0000256" key="8">
    <source>
        <dbReference type="ARBA" id="ARBA00022968"/>
    </source>
</evidence>
<keyword evidence="6" id="KW-0479">Metal-binding</keyword>
<evidence type="ECO:0000256" key="5">
    <source>
        <dbReference type="ARBA" id="ARBA00022692"/>
    </source>
</evidence>
<dbReference type="InterPro" id="IPR045971">
    <property type="entry name" value="DUF5927"/>
</dbReference>
<evidence type="ECO:0000256" key="13">
    <source>
        <dbReference type="ARBA" id="ARBA00023180"/>
    </source>
</evidence>
<sequence length="563" mass="63731">MSFGVVMICHTALDRVAQVARFWAAGGVPVAIHLDAAVPDAAFDTLRRSLADVDAVGFTRRYRCAWGTWSLVAAAQAGAEMILSRAPHVGHVYLTSGACLPLRPVADLADYLAACPDTDFIESATTADTEWTIGGLDIERFTLRFPFGWKTQRRLFDAYVDLQRRLGFRRRIPPGLTPHLGSQWWCLSRKTLSAILTDPDRARYDRYFRRVWIPDESYFQTLARRHSDRIESRSLTLARFDALGKPYVFYDDHQKVLRRSGFFVARKIWPGAEGLYRGFLSPDLERSRAEPDPMPLERLFRAATERRLRGRPGLYMQSRLPRRDREQGKTAAPYSVFQGFGELFEDFGGWLAQQIPGDVHGHLFAPGRAEFAGGQRGFRGGLSDSARLRDYDPRAFLTSLIWNSRGTRQCFLFGPRDAQEINWFIATDPQAQISVISGAWVVPLFRAGGDFAAIRQEATRLHRIETRHLEILRSVHTQARLRIWTLADFLDDPATPLQAIIDEISPRRQQPLTTLPRMVDLTGFGGFLQKLRNQGLQPRLIGNFPVGHEAMLRGPVQPAARNT</sequence>
<dbReference type="InterPro" id="IPR003406">
    <property type="entry name" value="Glyco_trans_14"/>
</dbReference>
<dbReference type="GO" id="GO:0046872">
    <property type="term" value="F:metal ion binding"/>
    <property type="evidence" value="ECO:0007669"/>
    <property type="project" value="UniProtKB-KW"/>
</dbReference>
<dbReference type="Pfam" id="PF19349">
    <property type="entry name" value="DUF5927"/>
    <property type="match status" value="1"/>
</dbReference>
<dbReference type="Pfam" id="PF02485">
    <property type="entry name" value="Branch"/>
    <property type="match status" value="1"/>
</dbReference>
<evidence type="ECO:0000256" key="10">
    <source>
        <dbReference type="ARBA" id="ARBA00023034"/>
    </source>
</evidence>
<evidence type="ECO:0000259" key="15">
    <source>
        <dbReference type="Pfam" id="PF19349"/>
    </source>
</evidence>
<keyword evidence="7" id="KW-0256">Endoplasmic reticulum</keyword>
<keyword evidence="12" id="KW-1015">Disulfide bond</keyword>
<accession>A0A443JMH5</accession>
<evidence type="ECO:0000256" key="3">
    <source>
        <dbReference type="ARBA" id="ARBA00022676"/>
    </source>
</evidence>
<dbReference type="GO" id="GO:0030158">
    <property type="term" value="F:protein xylosyltransferase activity"/>
    <property type="evidence" value="ECO:0007669"/>
    <property type="project" value="InterPro"/>
</dbReference>
<evidence type="ECO:0000256" key="12">
    <source>
        <dbReference type="ARBA" id="ARBA00023157"/>
    </source>
</evidence>
<name>A0A443JMH5_9RHOB</name>
<protein>
    <recommendedName>
        <fullName evidence="14">Peptide O-xylosyltransferase</fullName>
    </recommendedName>
</protein>
<comment type="subcellular location">
    <subcellularLocation>
        <location evidence="2">Endoplasmic reticulum membrane</location>
        <topology evidence="2">Single-pass type II membrane protein</topology>
    </subcellularLocation>
    <subcellularLocation>
        <location evidence="1">Golgi apparatus membrane</location>
        <topology evidence="1">Single-pass type II membrane protein</topology>
    </subcellularLocation>
</comment>
<keyword evidence="9" id="KW-1133">Transmembrane helix</keyword>
<proteinExistence type="predicted"/>
<dbReference type="GO" id="GO:0050650">
    <property type="term" value="P:chondroitin sulfate proteoglycan biosynthetic process"/>
    <property type="evidence" value="ECO:0007669"/>
    <property type="project" value="TreeGrafter"/>
</dbReference>
<evidence type="ECO:0000256" key="2">
    <source>
        <dbReference type="ARBA" id="ARBA00004648"/>
    </source>
</evidence>
<evidence type="ECO:0000256" key="4">
    <source>
        <dbReference type="ARBA" id="ARBA00022679"/>
    </source>
</evidence>
<keyword evidence="11" id="KW-0472">Membrane</keyword>
<evidence type="ECO:0000256" key="11">
    <source>
        <dbReference type="ARBA" id="ARBA00023136"/>
    </source>
</evidence>
<organism evidence="16 17">
    <name type="scientific">Paenirhodobacter populi</name>
    <dbReference type="NCBI Taxonomy" id="2306993"/>
    <lineage>
        <taxon>Bacteria</taxon>
        <taxon>Pseudomonadati</taxon>
        <taxon>Pseudomonadota</taxon>
        <taxon>Alphaproteobacteria</taxon>
        <taxon>Rhodobacterales</taxon>
        <taxon>Rhodobacter group</taxon>
        <taxon>Paenirhodobacter</taxon>
    </lineage>
</organism>
<dbReference type="GO" id="GO:0016020">
    <property type="term" value="C:membrane"/>
    <property type="evidence" value="ECO:0007669"/>
    <property type="project" value="InterPro"/>
</dbReference>
<keyword evidence="8" id="KW-0735">Signal-anchor</keyword>
<dbReference type="PANTHER" id="PTHR46025:SF3">
    <property type="entry name" value="XYLOSYLTRANSFERASE OXT"/>
    <property type="match status" value="1"/>
</dbReference>
<comment type="caution">
    <text evidence="16">The sequence shown here is derived from an EMBL/GenBank/DDBJ whole genome shotgun (WGS) entry which is preliminary data.</text>
</comment>
<dbReference type="GO" id="GO:0015012">
    <property type="term" value="P:heparan sulfate proteoglycan biosynthetic process"/>
    <property type="evidence" value="ECO:0007669"/>
    <property type="project" value="TreeGrafter"/>
</dbReference>
<dbReference type="AlphaFoldDB" id="A0A443JMH5"/>
<keyword evidence="10" id="KW-0333">Golgi apparatus</keyword>
<evidence type="ECO:0000256" key="6">
    <source>
        <dbReference type="ARBA" id="ARBA00022723"/>
    </source>
</evidence>
<evidence type="ECO:0000256" key="7">
    <source>
        <dbReference type="ARBA" id="ARBA00022824"/>
    </source>
</evidence>
<evidence type="ECO:0000256" key="14">
    <source>
        <dbReference type="ARBA" id="ARBA00042865"/>
    </source>
</evidence>